<protein>
    <submittedName>
        <fullName evidence="1">Uncharacterized protein</fullName>
    </submittedName>
</protein>
<evidence type="ECO:0000313" key="1">
    <source>
        <dbReference type="EMBL" id="KAJ7988175.1"/>
    </source>
</evidence>
<gene>
    <name evidence="1" type="ORF">DPEC_G00320880</name>
</gene>
<dbReference type="Proteomes" id="UP001157502">
    <property type="component" value="Chromosome 31"/>
</dbReference>
<proteinExistence type="predicted"/>
<accession>A0ACC2FA56</accession>
<dbReference type="EMBL" id="CM055758">
    <property type="protein sequence ID" value="KAJ7988175.1"/>
    <property type="molecule type" value="Genomic_DNA"/>
</dbReference>
<organism evidence="1 2">
    <name type="scientific">Dallia pectoralis</name>
    <name type="common">Alaska blackfish</name>
    <dbReference type="NCBI Taxonomy" id="75939"/>
    <lineage>
        <taxon>Eukaryota</taxon>
        <taxon>Metazoa</taxon>
        <taxon>Chordata</taxon>
        <taxon>Craniata</taxon>
        <taxon>Vertebrata</taxon>
        <taxon>Euteleostomi</taxon>
        <taxon>Actinopterygii</taxon>
        <taxon>Neopterygii</taxon>
        <taxon>Teleostei</taxon>
        <taxon>Protacanthopterygii</taxon>
        <taxon>Esociformes</taxon>
        <taxon>Umbridae</taxon>
        <taxon>Dallia</taxon>
    </lineage>
</organism>
<keyword evidence="2" id="KW-1185">Reference proteome</keyword>
<evidence type="ECO:0000313" key="2">
    <source>
        <dbReference type="Proteomes" id="UP001157502"/>
    </source>
</evidence>
<comment type="caution">
    <text evidence="1">The sequence shown here is derived from an EMBL/GenBank/DDBJ whole genome shotgun (WGS) entry which is preliminary data.</text>
</comment>
<reference evidence="1" key="1">
    <citation type="submission" date="2021-05" db="EMBL/GenBank/DDBJ databases">
        <authorList>
            <person name="Pan Q."/>
            <person name="Jouanno E."/>
            <person name="Zahm M."/>
            <person name="Klopp C."/>
            <person name="Cabau C."/>
            <person name="Louis A."/>
            <person name="Berthelot C."/>
            <person name="Parey E."/>
            <person name="Roest Crollius H."/>
            <person name="Montfort J."/>
            <person name="Robinson-Rechavi M."/>
            <person name="Bouchez O."/>
            <person name="Lampietro C."/>
            <person name="Lopez Roques C."/>
            <person name="Donnadieu C."/>
            <person name="Postlethwait J."/>
            <person name="Bobe J."/>
            <person name="Dillon D."/>
            <person name="Chandos A."/>
            <person name="von Hippel F."/>
            <person name="Guiguen Y."/>
        </authorList>
    </citation>
    <scope>NUCLEOTIDE SEQUENCE</scope>
    <source>
        <strain evidence="1">YG-Jan2019</strain>
    </source>
</reference>
<sequence>MRQSQRPRPVPPYLPVSAEVMAISGGGHRARLVGLWICSASGLGTQSCCSAIRKANGGSWRFLQERRRTWKGSISLSVPLPDSGESSSDTCIGRHVLVTLSFSGVLRFVNQSKLFDRMVQQCLPLEVTCRFSTLLFQQNLFKPPVPSFLSNEA</sequence>
<name>A0ACC2FA56_DALPE</name>